<protein>
    <recommendedName>
        <fullName evidence="2">BBC1/AIM3 cysteine proteinase-fold domain-containing protein</fullName>
    </recommendedName>
</protein>
<feature type="compositionally biased region" description="Low complexity" evidence="1">
    <location>
        <begin position="365"/>
        <end position="375"/>
    </location>
</feature>
<feature type="compositionally biased region" description="Basic and acidic residues" evidence="1">
    <location>
        <begin position="77"/>
        <end position="92"/>
    </location>
</feature>
<proteinExistence type="predicted"/>
<evidence type="ECO:0000259" key="2">
    <source>
        <dbReference type="Pfam" id="PF25459"/>
    </source>
</evidence>
<feature type="region of interest" description="Disordered" evidence="1">
    <location>
        <begin position="151"/>
        <end position="386"/>
    </location>
</feature>
<feature type="compositionally biased region" description="Low complexity" evidence="1">
    <location>
        <begin position="432"/>
        <end position="444"/>
    </location>
</feature>
<organism evidence="3 4">
    <name type="scientific">Hebeloma cylindrosporum</name>
    <dbReference type="NCBI Taxonomy" id="76867"/>
    <lineage>
        <taxon>Eukaryota</taxon>
        <taxon>Fungi</taxon>
        <taxon>Dikarya</taxon>
        <taxon>Basidiomycota</taxon>
        <taxon>Agaricomycotina</taxon>
        <taxon>Agaricomycetes</taxon>
        <taxon>Agaricomycetidae</taxon>
        <taxon>Agaricales</taxon>
        <taxon>Agaricineae</taxon>
        <taxon>Hymenogastraceae</taxon>
        <taxon>Hebeloma</taxon>
    </lineage>
</organism>
<feature type="region of interest" description="Disordered" evidence="1">
    <location>
        <begin position="505"/>
        <end position="1248"/>
    </location>
</feature>
<reference evidence="4" key="2">
    <citation type="submission" date="2015-01" db="EMBL/GenBank/DDBJ databases">
        <title>Evolutionary Origins and Diversification of the Mycorrhizal Mutualists.</title>
        <authorList>
            <consortium name="DOE Joint Genome Institute"/>
            <consortium name="Mycorrhizal Genomics Consortium"/>
            <person name="Kohler A."/>
            <person name="Kuo A."/>
            <person name="Nagy L.G."/>
            <person name="Floudas D."/>
            <person name="Copeland A."/>
            <person name="Barry K.W."/>
            <person name="Cichocki N."/>
            <person name="Veneault-Fourrey C."/>
            <person name="LaButti K."/>
            <person name="Lindquist E.A."/>
            <person name="Lipzen A."/>
            <person name="Lundell T."/>
            <person name="Morin E."/>
            <person name="Murat C."/>
            <person name="Riley R."/>
            <person name="Ohm R."/>
            <person name="Sun H."/>
            <person name="Tunlid A."/>
            <person name="Henrissat B."/>
            <person name="Grigoriev I.V."/>
            <person name="Hibbett D.S."/>
            <person name="Martin F."/>
        </authorList>
    </citation>
    <scope>NUCLEOTIDE SEQUENCE [LARGE SCALE GENOMIC DNA]</scope>
    <source>
        <strain evidence="4">h7</strain>
    </source>
</reference>
<feature type="compositionally biased region" description="Acidic residues" evidence="1">
    <location>
        <begin position="1116"/>
        <end position="1136"/>
    </location>
</feature>
<feature type="compositionally biased region" description="Pro residues" evidence="1">
    <location>
        <begin position="1074"/>
        <end position="1094"/>
    </location>
</feature>
<feature type="compositionally biased region" description="Acidic residues" evidence="1">
    <location>
        <begin position="183"/>
        <end position="201"/>
    </location>
</feature>
<dbReference type="Pfam" id="PF25459">
    <property type="entry name" value="AIM3_BBC1_C"/>
    <property type="match status" value="1"/>
</dbReference>
<evidence type="ECO:0000313" key="4">
    <source>
        <dbReference type="Proteomes" id="UP000053424"/>
    </source>
</evidence>
<name>A0A0C3BWK8_HEBCY</name>
<feature type="compositionally biased region" description="Low complexity" evidence="1">
    <location>
        <begin position="1042"/>
        <end position="1052"/>
    </location>
</feature>
<feature type="compositionally biased region" description="Polar residues" evidence="1">
    <location>
        <begin position="1180"/>
        <end position="1210"/>
    </location>
</feature>
<feature type="compositionally biased region" description="Low complexity" evidence="1">
    <location>
        <begin position="506"/>
        <end position="524"/>
    </location>
</feature>
<feature type="compositionally biased region" description="Basic and acidic residues" evidence="1">
    <location>
        <begin position="467"/>
        <end position="480"/>
    </location>
</feature>
<dbReference type="EMBL" id="KN831781">
    <property type="protein sequence ID" value="KIM40995.1"/>
    <property type="molecule type" value="Genomic_DNA"/>
</dbReference>
<feature type="compositionally biased region" description="Pro residues" evidence="1">
    <location>
        <begin position="656"/>
        <end position="667"/>
    </location>
</feature>
<feature type="region of interest" description="Disordered" evidence="1">
    <location>
        <begin position="1"/>
        <end position="139"/>
    </location>
</feature>
<feature type="compositionally biased region" description="Low complexity" evidence="1">
    <location>
        <begin position="207"/>
        <end position="224"/>
    </location>
</feature>
<dbReference type="OrthoDB" id="207120at2759"/>
<feature type="compositionally biased region" description="Pro residues" evidence="1">
    <location>
        <begin position="832"/>
        <end position="870"/>
    </location>
</feature>
<feature type="compositionally biased region" description="Basic and acidic residues" evidence="1">
    <location>
        <begin position="634"/>
        <end position="651"/>
    </location>
</feature>
<feature type="compositionally biased region" description="Basic and acidic residues" evidence="1">
    <location>
        <begin position="237"/>
        <end position="260"/>
    </location>
</feature>
<dbReference type="InterPro" id="IPR057402">
    <property type="entry name" value="AIM3_BBC1_C"/>
</dbReference>
<dbReference type="Proteomes" id="UP000053424">
    <property type="component" value="Unassembled WGS sequence"/>
</dbReference>
<feature type="compositionally biased region" description="Acidic residues" evidence="1">
    <location>
        <begin position="1003"/>
        <end position="1014"/>
    </location>
</feature>
<feature type="compositionally biased region" description="Basic and acidic residues" evidence="1">
    <location>
        <begin position="534"/>
        <end position="544"/>
    </location>
</feature>
<reference evidence="3 4" key="1">
    <citation type="submission" date="2014-04" db="EMBL/GenBank/DDBJ databases">
        <authorList>
            <consortium name="DOE Joint Genome Institute"/>
            <person name="Kuo A."/>
            <person name="Gay G."/>
            <person name="Dore J."/>
            <person name="Kohler A."/>
            <person name="Nagy L.G."/>
            <person name="Floudas D."/>
            <person name="Copeland A."/>
            <person name="Barry K.W."/>
            <person name="Cichocki N."/>
            <person name="Veneault-Fourrey C."/>
            <person name="LaButti K."/>
            <person name="Lindquist E.A."/>
            <person name="Lipzen A."/>
            <person name="Lundell T."/>
            <person name="Morin E."/>
            <person name="Murat C."/>
            <person name="Sun H."/>
            <person name="Tunlid A."/>
            <person name="Henrissat B."/>
            <person name="Grigoriev I.V."/>
            <person name="Hibbett D.S."/>
            <person name="Martin F."/>
            <person name="Nordberg H.P."/>
            <person name="Cantor M.N."/>
            <person name="Hua S.X."/>
        </authorList>
    </citation>
    <scope>NUCLEOTIDE SEQUENCE [LARGE SCALE GENOMIC DNA]</scope>
    <source>
        <strain evidence="4">h7</strain>
    </source>
</reference>
<evidence type="ECO:0000256" key="1">
    <source>
        <dbReference type="SAM" id="MobiDB-lite"/>
    </source>
</evidence>
<feature type="compositionally biased region" description="Acidic residues" evidence="1">
    <location>
        <begin position="607"/>
        <end position="625"/>
    </location>
</feature>
<accession>A0A0C3BWK8</accession>
<keyword evidence="4" id="KW-1185">Reference proteome</keyword>
<feature type="domain" description="BBC1/AIM3 cysteine proteinase-fold" evidence="2">
    <location>
        <begin position="1319"/>
        <end position="1487"/>
    </location>
</feature>
<gene>
    <name evidence="3" type="ORF">M413DRAFT_11246</name>
</gene>
<dbReference type="HOGENOM" id="CLU_244691_0_0_1"/>
<sequence>MSDTPPKPKVGSLRDRIAAFEKPASSAPAPPPPTVRPKPAGFATWKPKVPSPPSSPAAGTTEHASSSAKAGGMSASDAKESITKAGSLKDRMAALQGKGAFGAPPPVAPKPAAEKPRWKPPPVIQAPVDDDDHPMGESSTANIAAAVERTISPPVSVKPQEAVVRAEGEETASSPPTAIGGEGEAEGDDSAEAGPVDPEEEERQRRAAIAARMARLGGARLGMAPPVFGKKPPVRKPTQDEAPKAEGSKPIEEEPKRDISSPEAIKPAEVPLPVLSDENLLLSPPTSTAPAAEETLRTSPEYFPARKNSESTSILSSESTESHLARSPASMPVPSVPRRAGPPRKKPVKPAAPPPEVPEEETPAIEEAASPPAVEGESAIAVDSFETPRDDLLANVEALKAELQQEGEMPSGDHALAVPEPSLSPPSIAEEPTPVSTSPVISPPCRGSILIEEPSGIRSPPPTPRLDTAEEKESEPFGKEGEEDDEVAEALATPPIPVLLSPSREAPVAAVKEPAVPPAIASEEGTTDEAEEEECKKRVAERLAKMGGINPFAISSPVQAKPEQETPQVPASAVPSSPPVPSAAVQDRGSVIRSPEPARKDSTTESNAEEAEEAFDEDDGGDDFDHEPGPITNKHYEKSKDSPSLRAEPLERPNIPTRPPVPPPSTRPPVQVQQFKADEDSGSDYGDDDIANTSAPSIPVNPPAKLTSPSKPPSAPARPAQAPRRIVPQTPEENEVEEEEDDTDEEADERLAQSQLFIPPPTGRTPGAIPPNRRYLQDEDDGNGSESDSPALPVLHRRSLEVPPVRPTKLPYASDGNESWDPESDHDGQALPIPPRRTSGPPPPRVVPPPPPPALHHPPPAHRSPQPPAPAAVAHLLAISPPYVPRTASGSSEEILDEEEGDPIDPAFHSPSRRASTINLAAQAQSEDPAPVQLSLSPPPPPATASHRAPAEQEQQTNEHGQDTEQLRRNTIAERMAKLGGIKFGAAPVPTPASRPSTREPSNEEEGQAEDTADTEERPTEISEEEEERARKERIAAKMATMGGMRIGMMPMGVGGFPPQRSHILKEETVTSPPSVPPPARAVPPSRPPPPPQVPDSDSDYGSGAASEDGVKVEAEESSELEEVNYEDAEETEEEAPPPVPSRATRPDRRQSSMDQPTSPPIPPSRPPVPNSPPMRRSSVQTTRSIGSVDNAYGTPSQKSSAFMPSSQSEYVMVEEPESQETPPPPPNRSSRLPPVRATPQIPQAPKMEATAESISSQWELPSIPTSTFDFGGGADLSLSWTDAGESISPTISSQPAAPVPVPVRTFAPSTSKRATLPPPERQLSADDLIALWGRVGVQVCEIATSMYEKSKKTLIGDGTYSGFVQAVVGTVPNALPVPTPSGDYGYVVYVQNGASVQKRASEIMPGDIVEIRDAKFKGHKGLQTYHQNVGGAGEDLVGVVGEFEAKKSKIRVFHANQHVGQQTVESVSYRLEDLKSGVVKVYRVLEA</sequence>
<feature type="compositionally biased region" description="Acidic residues" evidence="1">
    <location>
        <begin position="732"/>
        <end position="748"/>
    </location>
</feature>
<feature type="compositionally biased region" description="Polar residues" evidence="1">
    <location>
        <begin position="913"/>
        <end position="926"/>
    </location>
</feature>
<feature type="compositionally biased region" description="Acidic residues" evidence="1">
    <location>
        <begin position="680"/>
        <end position="690"/>
    </location>
</feature>
<feature type="compositionally biased region" description="Low complexity" evidence="1">
    <location>
        <begin position="64"/>
        <end position="76"/>
    </location>
</feature>
<feature type="region of interest" description="Disordered" evidence="1">
    <location>
        <begin position="403"/>
        <end position="487"/>
    </location>
</feature>
<dbReference type="STRING" id="686832.A0A0C3BWK8"/>
<feature type="compositionally biased region" description="Pro residues" evidence="1">
    <location>
        <begin position="1158"/>
        <end position="1173"/>
    </location>
</feature>
<feature type="compositionally biased region" description="Acidic residues" evidence="1">
    <location>
        <begin position="894"/>
        <end position="903"/>
    </location>
</feature>
<feature type="compositionally biased region" description="Low complexity" evidence="1">
    <location>
        <begin position="310"/>
        <end position="319"/>
    </location>
</feature>
<evidence type="ECO:0000313" key="3">
    <source>
        <dbReference type="EMBL" id="KIM40995.1"/>
    </source>
</evidence>
<feature type="compositionally biased region" description="Basic and acidic residues" evidence="1">
    <location>
        <begin position="960"/>
        <end position="977"/>
    </location>
</feature>